<name>A0A8H3LEC6_9GLOM</name>
<gene>
    <name evidence="2" type="ORF">RCL2_001267300</name>
</gene>
<feature type="compositionally biased region" description="Pro residues" evidence="1">
    <location>
        <begin position="27"/>
        <end position="40"/>
    </location>
</feature>
<dbReference type="Proteomes" id="UP000615446">
    <property type="component" value="Unassembled WGS sequence"/>
</dbReference>
<feature type="region of interest" description="Disordered" evidence="1">
    <location>
        <begin position="25"/>
        <end position="56"/>
    </location>
</feature>
<evidence type="ECO:0000256" key="1">
    <source>
        <dbReference type="SAM" id="MobiDB-lite"/>
    </source>
</evidence>
<evidence type="ECO:0008006" key="4">
    <source>
        <dbReference type="Google" id="ProtNLM"/>
    </source>
</evidence>
<evidence type="ECO:0000313" key="3">
    <source>
        <dbReference type="Proteomes" id="UP000615446"/>
    </source>
</evidence>
<dbReference type="OrthoDB" id="2430974at2759"/>
<reference evidence="2" key="1">
    <citation type="submission" date="2019-10" db="EMBL/GenBank/DDBJ databases">
        <title>Conservation and host-specific expression of non-tandemly repeated heterogenous ribosome RNA gene in arbuscular mycorrhizal fungi.</title>
        <authorList>
            <person name="Maeda T."/>
            <person name="Kobayashi Y."/>
            <person name="Nakagawa T."/>
            <person name="Ezawa T."/>
            <person name="Yamaguchi K."/>
            <person name="Bino T."/>
            <person name="Nishimoto Y."/>
            <person name="Shigenobu S."/>
            <person name="Kawaguchi M."/>
        </authorList>
    </citation>
    <scope>NUCLEOTIDE SEQUENCE</scope>
    <source>
        <strain evidence="2">HR1</strain>
    </source>
</reference>
<organism evidence="2 3">
    <name type="scientific">Rhizophagus clarus</name>
    <dbReference type="NCBI Taxonomy" id="94130"/>
    <lineage>
        <taxon>Eukaryota</taxon>
        <taxon>Fungi</taxon>
        <taxon>Fungi incertae sedis</taxon>
        <taxon>Mucoromycota</taxon>
        <taxon>Glomeromycotina</taxon>
        <taxon>Glomeromycetes</taxon>
        <taxon>Glomerales</taxon>
        <taxon>Glomeraceae</taxon>
        <taxon>Rhizophagus</taxon>
    </lineage>
</organism>
<comment type="caution">
    <text evidence="2">The sequence shown here is derived from an EMBL/GenBank/DDBJ whole genome shotgun (WGS) entry which is preliminary data.</text>
</comment>
<dbReference type="EMBL" id="BLAL01000156">
    <property type="protein sequence ID" value="GES85569.1"/>
    <property type="molecule type" value="Genomic_DNA"/>
</dbReference>
<sequence length="510" mass="58925">MSRLLGSITGTIGRLFGNLLPSWEGPAPVPPELPEPSEPPVPEEEPEADSEGDSDYETALTCQNTEIRWYSAIRRFLFWRKQGKDIEFYDGSTQWIGLENDFHDLSRDWFLIKANSKETLQETHNRYNEEANAIFWKSDVARGPRQAENLLPEEDHWIKSAYIGGLTWAEPYEGIATELDYNEFYPDILASGNAGWPIRPGEFRIISHISTKHIGYGLEYGIYCAFIIGQPADQKCIRGFCYNPAGYYTHYDLITAMSLGLHIELSFESPNALIFEQSTLMSGHVIFYQWARNLTKIKHEGRQAGKVAKYMLVLLWARLYSDGQRQGPHRCMAPFISAKGRKIISEKIRPLGDRVKRIHTDGYIISGKATDQMLGHEYEGGWRDLKIVKTGVISIKNVMRLEWTNFKEIIPVTPTNSKKSTIRYIATMPNEILDRIFQYHRKNEGKKLHPLLLVNKQWYYNARRLIWKKIVLTGISHKDIKQRYEARCMCASARSKIYGRNKYRARCVHF</sequence>
<protein>
    <recommendedName>
        <fullName evidence="4">DNA-directed DNA polymerase</fullName>
    </recommendedName>
</protein>
<feature type="compositionally biased region" description="Acidic residues" evidence="1">
    <location>
        <begin position="41"/>
        <end position="56"/>
    </location>
</feature>
<accession>A0A8H3LEC6</accession>
<dbReference type="AlphaFoldDB" id="A0A8H3LEC6"/>
<proteinExistence type="predicted"/>
<evidence type="ECO:0000313" key="2">
    <source>
        <dbReference type="EMBL" id="GES85569.1"/>
    </source>
</evidence>